<dbReference type="Gene3D" id="1.10.150.130">
    <property type="match status" value="1"/>
</dbReference>
<evidence type="ECO:0000313" key="3">
    <source>
        <dbReference type="EMBL" id="KUM26756.1"/>
    </source>
</evidence>
<dbReference type="Gene3D" id="1.10.443.10">
    <property type="entry name" value="Intergrase catalytic core"/>
    <property type="match status" value="1"/>
</dbReference>
<comment type="caution">
    <text evidence="3">The sequence shown here is derived from an EMBL/GenBank/DDBJ whole genome shotgun (WGS) entry which is preliminary data.</text>
</comment>
<keyword evidence="2" id="KW-0233">DNA recombination</keyword>
<gene>
    <name evidence="3" type="ORF">AU467_19725</name>
</gene>
<dbReference type="OrthoDB" id="7800649at2"/>
<evidence type="ECO:0000313" key="4">
    <source>
        <dbReference type="Proteomes" id="UP000053176"/>
    </source>
</evidence>
<dbReference type="Proteomes" id="UP000053176">
    <property type="component" value="Unassembled WGS sequence"/>
</dbReference>
<keyword evidence="1" id="KW-0238">DNA-binding</keyword>
<protein>
    <recommendedName>
        <fullName evidence="5">Integrase</fullName>
    </recommendedName>
</protein>
<dbReference type="InterPro" id="IPR013762">
    <property type="entry name" value="Integrase-like_cat_sf"/>
</dbReference>
<dbReference type="GO" id="GO:0015074">
    <property type="term" value="P:DNA integration"/>
    <property type="evidence" value="ECO:0007669"/>
    <property type="project" value="InterPro"/>
</dbReference>
<evidence type="ECO:0008006" key="5">
    <source>
        <dbReference type="Google" id="ProtNLM"/>
    </source>
</evidence>
<dbReference type="GO" id="GO:0003677">
    <property type="term" value="F:DNA binding"/>
    <property type="evidence" value="ECO:0007669"/>
    <property type="project" value="UniProtKB-KW"/>
</dbReference>
<dbReference type="InterPro" id="IPR011010">
    <property type="entry name" value="DNA_brk_join_enz"/>
</dbReference>
<name>A0A101KTJ4_RHILI</name>
<dbReference type="InterPro" id="IPR010998">
    <property type="entry name" value="Integrase_recombinase_N"/>
</dbReference>
<dbReference type="SUPFAM" id="SSF56349">
    <property type="entry name" value="DNA breaking-rejoining enzymes"/>
    <property type="match status" value="2"/>
</dbReference>
<proteinExistence type="predicted"/>
<sequence>MEGEKQIKAPGLKWIKRATGKTPFWVADEVDVRNGYSPKTVNLCYLADQPDMLKAKCDSLQADMLLWRTGYRADPLKFDGSIKSLLSIYETHPRSTYRKLRPGSLRPYNHYLKNLRGHIGNVRIDETTGIDLMDWHDVWSQNGRYLAAATTARAVLFAAVSFGIMMRLQGCAALAAVMRETAKTLPHPKPRNQSAAAHQIVAAREAAHKNGRPSSALAYALCFETVLRLWDAIGQWWPMNMGGISEVLDADREMKWFGLRWEDIDADMVLHYTPSKTAESSGASISYSLQKAPMVMEELKHWPVERRTGPMIVSEENGLPWRASIFAQRWTVDRKAAGLPAKLWARDLRASGITEGRASGARLDDTSKVAGHTGTKTTEKYDRAVLEAADRFAEARLKRREQSGNGSGNAR</sequence>
<evidence type="ECO:0000256" key="1">
    <source>
        <dbReference type="ARBA" id="ARBA00023125"/>
    </source>
</evidence>
<dbReference type="EMBL" id="LPWA01000102">
    <property type="protein sequence ID" value="KUM26756.1"/>
    <property type="molecule type" value="Genomic_DNA"/>
</dbReference>
<accession>A0A101KTJ4</accession>
<dbReference type="GO" id="GO:0006310">
    <property type="term" value="P:DNA recombination"/>
    <property type="evidence" value="ECO:0007669"/>
    <property type="project" value="UniProtKB-KW"/>
</dbReference>
<organism evidence="3 4">
    <name type="scientific">Rhizobium loti</name>
    <name type="common">Mesorhizobium loti</name>
    <dbReference type="NCBI Taxonomy" id="381"/>
    <lineage>
        <taxon>Bacteria</taxon>
        <taxon>Pseudomonadati</taxon>
        <taxon>Pseudomonadota</taxon>
        <taxon>Alphaproteobacteria</taxon>
        <taxon>Hyphomicrobiales</taxon>
        <taxon>Phyllobacteriaceae</taxon>
        <taxon>Mesorhizobium</taxon>
    </lineage>
</organism>
<evidence type="ECO:0000256" key="2">
    <source>
        <dbReference type="ARBA" id="ARBA00023172"/>
    </source>
</evidence>
<reference evidence="3 4" key="1">
    <citation type="submission" date="2015-12" db="EMBL/GenBank/DDBJ databases">
        <title>Draft genome sequence of Mesorhizobium sp. UFLA 01-765, a multitolerant efficient symbiont and plant-growth promoting strain isolated from Zn-mining soil using Leucaena leucocephala as a trap plant.</title>
        <authorList>
            <person name="Rangel W.M."/>
            <person name="Thijs S."/>
            <person name="Longatti S.M."/>
            <person name="Moreira F.M."/>
            <person name="Weyens N."/>
            <person name="Vangronsveld J."/>
            <person name="Van Hamme J.D."/>
            <person name="Bottos E.M."/>
            <person name="Rineau F."/>
        </authorList>
    </citation>
    <scope>NUCLEOTIDE SEQUENCE [LARGE SCALE GENOMIC DNA]</scope>
    <source>
        <strain evidence="3 4">UFLA 01-765</strain>
    </source>
</reference>
<dbReference type="AlphaFoldDB" id="A0A101KTJ4"/>